<dbReference type="GO" id="GO:0004775">
    <property type="term" value="F:succinate-CoA ligase (ADP-forming) activity"/>
    <property type="evidence" value="ECO:0007669"/>
    <property type="project" value="UniProtKB-EC"/>
</dbReference>
<keyword evidence="9" id="KW-1185">Reference proteome</keyword>
<dbReference type="PROSITE" id="PS00399">
    <property type="entry name" value="SUCCINYL_COA_LIG_2"/>
    <property type="match status" value="1"/>
</dbReference>
<dbReference type="PANTHER" id="PTHR11117:SF2">
    <property type="entry name" value="SUCCINATE--COA LIGASE [ADP_GDP-FORMING] SUBUNIT ALPHA, MITOCHONDRIAL"/>
    <property type="match status" value="1"/>
</dbReference>
<comment type="pathway">
    <text evidence="4 6">Carbohydrate metabolism; tricarboxylic acid cycle; succinate from succinyl-CoA (ligase route): step 1/1.</text>
</comment>
<reference evidence="9" key="1">
    <citation type="journal article" date="2019" name="Int. J. Syst. Evol. Microbiol.">
        <title>The Global Catalogue of Microorganisms (GCM) 10K type strain sequencing project: providing services to taxonomists for standard genome sequencing and annotation.</title>
        <authorList>
            <consortium name="The Broad Institute Genomics Platform"/>
            <consortium name="The Broad Institute Genome Sequencing Center for Infectious Disease"/>
            <person name="Wu L."/>
            <person name="Ma J."/>
        </authorList>
    </citation>
    <scope>NUCLEOTIDE SEQUENCE [LARGE SCALE GENOMIC DNA]</scope>
    <source>
        <strain evidence="9">CGMCC 1.12750</strain>
    </source>
</reference>
<dbReference type="InterPro" id="IPR033847">
    <property type="entry name" value="Citrt_syn/SCS-alpha_CS"/>
</dbReference>
<dbReference type="PROSITE" id="PS01216">
    <property type="entry name" value="SUCCINYL_COA_LIG_1"/>
    <property type="match status" value="1"/>
</dbReference>
<dbReference type="NCBIfam" id="NF004230">
    <property type="entry name" value="PRK05678.1"/>
    <property type="match status" value="1"/>
</dbReference>
<dbReference type="Pfam" id="PF00549">
    <property type="entry name" value="Ligase_CoA"/>
    <property type="match status" value="1"/>
</dbReference>
<name>A0ABW2UKK5_9RHOB</name>
<evidence type="ECO:0000313" key="8">
    <source>
        <dbReference type="EMBL" id="MFC7705237.1"/>
    </source>
</evidence>
<organism evidence="8 9">
    <name type="scientific">Plastorhodobacter daqingensis</name>
    <dbReference type="NCBI Taxonomy" id="1387281"/>
    <lineage>
        <taxon>Bacteria</taxon>
        <taxon>Pseudomonadati</taxon>
        <taxon>Pseudomonadota</taxon>
        <taxon>Alphaproteobacteria</taxon>
        <taxon>Rhodobacterales</taxon>
        <taxon>Paracoccaceae</taxon>
        <taxon>Plastorhodobacter</taxon>
    </lineage>
</organism>
<sequence length="294" mass="30298">MAVLVNENTKVICQGFTGSQGTFHSEQAIAYGTKMVGGVTPGKGGSTHLNLPVFNSVHEAKAVTEANATVIYVPPPFAADSILEAIDAEMELIVCITEGIPVLDMMKVKRALLNSKSTLIGPNCPGVITPDACKIGIMPGHIHRRGSVGVVSRSGTLTYEAVKQTSDVGLGQSTCVGIGGDPIKGTEHLDVLEWFLADDETQSIIMIGEIGGSAEEEAAQFLKDEAKRGRKKPVAGFIAGRTAPAGRRMGHAGAIVAGGKGGAEDKIEAMKSAGVIVADSPAGLGEAVLKAIGK</sequence>
<dbReference type="InterPro" id="IPR016102">
    <property type="entry name" value="Succinyl-CoA_synth-like"/>
</dbReference>
<dbReference type="RefSeq" id="WP_377404794.1">
    <property type="nucleotide sequence ID" value="NZ_JBHTFQ010000007.1"/>
</dbReference>
<dbReference type="Proteomes" id="UP001596516">
    <property type="component" value="Unassembled WGS sequence"/>
</dbReference>
<dbReference type="PANTHER" id="PTHR11117">
    <property type="entry name" value="SUCCINYL-COA LIGASE SUBUNIT ALPHA"/>
    <property type="match status" value="1"/>
</dbReference>
<keyword evidence="2 4" id="KW-0436">Ligase</keyword>
<evidence type="ECO:0000256" key="1">
    <source>
        <dbReference type="ARBA" id="ARBA00022532"/>
    </source>
</evidence>
<dbReference type="InterPro" id="IPR005811">
    <property type="entry name" value="SUCC_ACL_C"/>
</dbReference>
<evidence type="ECO:0000256" key="5">
    <source>
        <dbReference type="RuleBase" id="RU000677"/>
    </source>
</evidence>
<feature type="binding site" evidence="4">
    <location>
        <begin position="17"/>
        <end position="20"/>
    </location>
    <ligand>
        <name>CoA</name>
        <dbReference type="ChEBI" id="CHEBI:57287"/>
    </ligand>
</feature>
<dbReference type="InterPro" id="IPR003781">
    <property type="entry name" value="CoA-bd"/>
</dbReference>
<evidence type="ECO:0000259" key="7">
    <source>
        <dbReference type="SMART" id="SM00881"/>
    </source>
</evidence>
<evidence type="ECO:0000256" key="6">
    <source>
        <dbReference type="RuleBase" id="RU000699"/>
    </source>
</evidence>
<dbReference type="InterPro" id="IPR005810">
    <property type="entry name" value="CoA_lig_alpha"/>
</dbReference>
<dbReference type="EC" id="6.2.1.5" evidence="4"/>
<evidence type="ECO:0000256" key="4">
    <source>
        <dbReference type="HAMAP-Rule" id="MF_01988"/>
    </source>
</evidence>
<feature type="binding site" evidence="4">
    <location>
        <position position="159"/>
    </location>
    <ligand>
        <name>substrate</name>
        <note>ligand shared with subunit beta</note>
    </ligand>
</feature>
<evidence type="ECO:0000256" key="2">
    <source>
        <dbReference type="ARBA" id="ARBA00022598"/>
    </source>
</evidence>
<dbReference type="InterPro" id="IPR017440">
    <property type="entry name" value="Cit_synth/succinyl-CoA_lig_AS"/>
</dbReference>
<dbReference type="Gene3D" id="3.40.50.261">
    <property type="entry name" value="Succinyl-CoA synthetase domains"/>
    <property type="match status" value="1"/>
</dbReference>
<dbReference type="EMBL" id="JBHTFQ010000007">
    <property type="protein sequence ID" value="MFC7705237.1"/>
    <property type="molecule type" value="Genomic_DNA"/>
</dbReference>
<comment type="catalytic activity">
    <reaction evidence="4">
        <text>GTP + succinate + CoA = succinyl-CoA + GDP + phosphate</text>
        <dbReference type="Rhea" id="RHEA:22120"/>
        <dbReference type="ChEBI" id="CHEBI:30031"/>
        <dbReference type="ChEBI" id="CHEBI:37565"/>
        <dbReference type="ChEBI" id="CHEBI:43474"/>
        <dbReference type="ChEBI" id="CHEBI:57287"/>
        <dbReference type="ChEBI" id="CHEBI:57292"/>
        <dbReference type="ChEBI" id="CHEBI:58189"/>
    </reaction>
</comment>
<dbReference type="Gene3D" id="3.40.50.720">
    <property type="entry name" value="NAD(P)-binding Rossmann-like Domain"/>
    <property type="match status" value="1"/>
</dbReference>
<protein>
    <recommendedName>
        <fullName evidence="4">Succinate--CoA ligase [ADP-forming] subunit alpha</fullName>
        <ecNumber evidence="4">6.2.1.5</ecNumber>
    </recommendedName>
    <alternativeName>
        <fullName evidence="4">Succinyl-CoA synthetase subunit alpha</fullName>
        <shortName evidence="4">SCS-alpha</shortName>
    </alternativeName>
</protein>
<proteinExistence type="inferred from homology"/>
<feature type="domain" description="CoA-binding" evidence="7">
    <location>
        <begin position="4"/>
        <end position="100"/>
    </location>
</feature>
<dbReference type="InterPro" id="IPR036291">
    <property type="entry name" value="NAD(P)-bd_dom_sf"/>
</dbReference>
<dbReference type="PRINTS" id="PR01798">
    <property type="entry name" value="SCOASYNTHASE"/>
</dbReference>
<feature type="binding site" evidence="4">
    <location>
        <begin position="96"/>
        <end position="98"/>
    </location>
    <ligand>
        <name>CoA</name>
        <dbReference type="ChEBI" id="CHEBI:57287"/>
    </ligand>
</feature>
<dbReference type="PIRSF" id="PIRSF001553">
    <property type="entry name" value="SucCS_alpha"/>
    <property type="match status" value="1"/>
</dbReference>
<evidence type="ECO:0000256" key="3">
    <source>
        <dbReference type="ARBA" id="ARBA00022741"/>
    </source>
</evidence>
<keyword evidence="3 4" id="KW-0547">Nucleotide-binding</keyword>
<comment type="similarity">
    <text evidence="4 5">Belongs to the succinate/malate CoA ligase alpha subunit family.</text>
</comment>
<dbReference type="SMART" id="SM00881">
    <property type="entry name" value="CoA_binding"/>
    <property type="match status" value="1"/>
</dbReference>
<gene>
    <name evidence="4 8" type="primary">sucD</name>
    <name evidence="8" type="ORF">ACFQXB_13640</name>
</gene>
<comment type="caution">
    <text evidence="8">The sequence shown here is derived from an EMBL/GenBank/DDBJ whole genome shotgun (WGS) entry which is preliminary data.</text>
</comment>
<dbReference type="SUPFAM" id="SSF51735">
    <property type="entry name" value="NAD(P)-binding Rossmann-fold domains"/>
    <property type="match status" value="1"/>
</dbReference>
<dbReference type="Pfam" id="PF02629">
    <property type="entry name" value="CoA_binding"/>
    <property type="match status" value="1"/>
</dbReference>
<keyword evidence="1 4" id="KW-0816">Tricarboxylic acid cycle</keyword>
<comment type="function">
    <text evidence="4 6">Succinyl-CoA synthetase functions in the citric acid cycle (TCA), coupling the hydrolysis of succinyl-CoA to the synthesis of either ATP or GTP and thus represents the only step of substrate-level phosphorylation in the TCA. The alpha subunit of the enzyme binds the substrates coenzyme A and phosphate, while succinate binding and nucleotide specificity is provided by the beta subunit.</text>
</comment>
<dbReference type="HAMAP" id="MF_01988">
    <property type="entry name" value="Succ_CoA_alpha"/>
    <property type="match status" value="1"/>
</dbReference>
<comment type="catalytic activity">
    <reaction evidence="4 6">
        <text>succinate + ATP + CoA = succinyl-CoA + ADP + phosphate</text>
        <dbReference type="Rhea" id="RHEA:17661"/>
        <dbReference type="ChEBI" id="CHEBI:30031"/>
        <dbReference type="ChEBI" id="CHEBI:30616"/>
        <dbReference type="ChEBI" id="CHEBI:43474"/>
        <dbReference type="ChEBI" id="CHEBI:57287"/>
        <dbReference type="ChEBI" id="CHEBI:57292"/>
        <dbReference type="ChEBI" id="CHEBI:456216"/>
        <dbReference type="EC" id="6.2.1.5"/>
    </reaction>
</comment>
<evidence type="ECO:0000313" key="9">
    <source>
        <dbReference type="Proteomes" id="UP001596516"/>
    </source>
</evidence>
<feature type="binding site" evidence="4">
    <location>
        <position position="43"/>
    </location>
    <ligand>
        <name>CoA</name>
        <dbReference type="ChEBI" id="CHEBI:57287"/>
    </ligand>
</feature>
<dbReference type="NCBIfam" id="TIGR01019">
    <property type="entry name" value="sucCoAalpha"/>
    <property type="match status" value="1"/>
</dbReference>
<dbReference type="SUPFAM" id="SSF52210">
    <property type="entry name" value="Succinyl-CoA synthetase domains"/>
    <property type="match status" value="1"/>
</dbReference>
<accession>A0ABW2UKK5</accession>
<feature type="active site" description="Tele-phosphohistidine intermediate" evidence="4">
    <location>
        <position position="251"/>
    </location>
</feature>
<comment type="subunit">
    <text evidence="4 6">Heterotetramer of two alpha and two beta subunits.</text>
</comment>